<dbReference type="PANTHER" id="PTHR22916:SF3">
    <property type="entry name" value="UDP-GLCNAC:BETAGAL BETA-1,3-N-ACETYLGLUCOSAMINYLTRANSFERASE-LIKE PROTEIN 1"/>
    <property type="match status" value="1"/>
</dbReference>
<gene>
    <name evidence="2" type="ORF">LC586_17570</name>
</gene>
<accession>A0ABS8IAB5</accession>
<proteinExistence type="predicted"/>
<dbReference type="Pfam" id="PF00535">
    <property type="entry name" value="Glycos_transf_2"/>
    <property type="match status" value="1"/>
</dbReference>
<dbReference type="InterPro" id="IPR029044">
    <property type="entry name" value="Nucleotide-diphossugar_trans"/>
</dbReference>
<dbReference type="RefSeq" id="WP_229486020.1">
    <property type="nucleotide sequence ID" value="NZ_JAIVFQ010000024.1"/>
</dbReference>
<evidence type="ECO:0000259" key="1">
    <source>
        <dbReference type="Pfam" id="PF00535"/>
    </source>
</evidence>
<dbReference type="Gene3D" id="3.90.550.10">
    <property type="entry name" value="Spore Coat Polysaccharide Biosynthesis Protein SpsA, Chain A"/>
    <property type="match status" value="1"/>
</dbReference>
<organism evidence="2 3">
    <name type="scientific">Nostoc favosum CHAB5714</name>
    <dbReference type="NCBI Taxonomy" id="2780399"/>
    <lineage>
        <taxon>Bacteria</taxon>
        <taxon>Bacillati</taxon>
        <taxon>Cyanobacteriota</taxon>
        <taxon>Cyanophyceae</taxon>
        <taxon>Nostocales</taxon>
        <taxon>Nostocaceae</taxon>
        <taxon>Nostoc</taxon>
        <taxon>Nostoc favosum</taxon>
    </lineage>
</organism>
<feature type="domain" description="Glycosyltransferase 2-like" evidence="1">
    <location>
        <begin position="23"/>
        <end position="144"/>
    </location>
</feature>
<dbReference type="CDD" id="cd06433">
    <property type="entry name" value="GT_2_WfgS_like"/>
    <property type="match status" value="1"/>
</dbReference>
<keyword evidence="3" id="KW-1185">Reference proteome</keyword>
<dbReference type="PANTHER" id="PTHR22916">
    <property type="entry name" value="GLYCOSYLTRANSFERASE"/>
    <property type="match status" value="1"/>
</dbReference>
<dbReference type="SUPFAM" id="SSF53448">
    <property type="entry name" value="Nucleotide-diphospho-sugar transferases"/>
    <property type="match status" value="1"/>
</dbReference>
<dbReference type="InterPro" id="IPR001173">
    <property type="entry name" value="Glyco_trans_2-like"/>
</dbReference>
<reference evidence="2 3" key="1">
    <citation type="journal article" date="2021" name="Microorganisms">
        <title>Genome Evolution of Filamentous Cyanobacterium Nostoc Species: From Facultative Symbiosis to Free Living.</title>
        <authorList>
            <person name="Huo D."/>
            <person name="Li H."/>
            <person name="Cai F."/>
            <person name="Guo X."/>
            <person name="Qiao Z."/>
            <person name="Wang W."/>
            <person name="Yu G."/>
            <person name="Li R."/>
        </authorList>
    </citation>
    <scope>NUCLEOTIDE SEQUENCE [LARGE SCALE GENOMIC DNA]</scope>
    <source>
        <strain evidence="2 3">CHAB 5714</strain>
    </source>
</reference>
<evidence type="ECO:0000313" key="3">
    <source>
        <dbReference type="Proteomes" id="UP001199525"/>
    </source>
</evidence>
<evidence type="ECO:0000313" key="2">
    <source>
        <dbReference type="EMBL" id="MCC5600966.1"/>
    </source>
</evidence>
<protein>
    <submittedName>
        <fullName evidence="2">Glycosyltransferase</fullName>
    </submittedName>
</protein>
<dbReference type="Proteomes" id="UP001199525">
    <property type="component" value="Unassembled WGS sequence"/>
</dbReference>
<comment type="caution">
    <text evidence="2">The sequence shown here is derived from an EMBL/GenBank/DDBJ whole genome shotgun (WGS) entry which is preliminary data.</text>
</comment>
<name>A0ABS8IAB5_9NOSO</name>
<dbReference type="EMBL" id="JAIVFQ010000024">
    <property type="protein sequence ID" value="MCC5600966.1"/>
    <property type="molecule type" value="Genomic_DNA"/>
</dbReference>
<sequence>MIRDQSFKLFFWHTHKRRLLMISIITPVYNGEKFIESCIQVVIDQNCLEVEHIIVDGGSSDKTVDIIKDKANQYPHIRWISEKDRGQSDALNKGIAMAQGEIIGVLNVDDFYEINVLNRICEIFQILPEPSLIVGNCNICNLEGKLIFINKAKQLKTIDLLLERRINDDGIIDASFPLNPAAYFYHKSLHQQIGLYKVEEHYAMDVDFLLKAVRSSHVKYFNETWGNYRYYPGTKTFDDSARGMSLVRMRNLFNDYIKTLPLMEQWQIWLARNINFSLLKIFYFSKHPERLPESIKQRLTKCSRT</sequence>